<dbReference type="Proteomes" id="UP000326857">
    <property type="component" value="Unassembled WGS sequence"/>
</dbReference>
<dbReference type="RefSeq" id="WP_132897473.1">
    <property type="nucleotide sequence ID" value="NZ_LR701528.1"/>
</dbReference>
<dbReference type="AlphaFoldDB" id="A0A5E7YKD5"/>
<accession>A0A5E7YKD5</accession>
<dbReference type="EMBL" id="CABVLI010000032">
    <property type="protein sequence ID" value="VVT06790.1"/>
    <property type="molecule type" value="Genomic_DNA"/>
</dbReference>
<gene>
    <name evidence="1" type="ORF">SPHINGO391_380121</name>
</gene>
<proteinExistence type="predicted"/>
<reference evidence="1 2" key="1">
    <citation type="submission" date="2019-09" db="EMBL/GenBank/DDBJ databases">
        <authorList>
            <person name="Dittami M. S."/>
        </authorList>
    </citation>
    <scope>NUCLEOTIDE SEQUENCE [LARGE SCALE GENOMIC DNA]</scope>
    <source>
        <strain evidence="1">SPHINGO391</strain>
    </source>
</reference>
<sequence length="128" mass="13933">MSLSDKDRKLRAGDGNKFPIDPAADTVASFASVIADALRRDFGTSPAKVKHIARLTGANARTVQNWLYGRNGPSGAGLVVLMRHSDAVMLAVLELADRYEIQHAAKSEKLRGELRSLITMLLEYLGPE</sequence>
<evidence type="ECO:0008006" key="3">
    <source>
        <dbReference type="Google" id="ProtNLM"/>
    </source>
</evidence>
<evidence type="ECO:0000313" key="1">
    <source>
        <dbReference type="EMBL" id="VVT06790.1"/>
    </source>
</evidence>
<evidence type="ECO:0000313" key="2">
    <source>
        <dbReference type="Proteomes" id="UP000326857"/>
    </source>
</evidence>
<name>A0A5E7YKD5_9SPHN</name>
<protein>
    <recommendedName>
        <fullName evidence="3">XRE family transcriptional regulator</fullName>
    </recommendedName>
</protein>
<organism evidence="1 2">
    <name type="scientific">Sphingomonas aurantiaca</name>
    <dbReference type="NCBI Taxonomy" id="185949"/>
    <lineage>
        <taxon>Bacteria</taxon>
        <taxon>Pseudomonadati</taxon>
        <taxon>Pseudomonadota</taxon>
        <taxon>Alphaproteobacteria</taxon>
        <taxon>Sphingomonadales</taxon>
        <taxon>Sphingomonadaceae</taxon>
        <taxon>Sphingomonas</taxon>
    </lineage>
</organism>